<evidence type="ECO:0000256" key="4">
    <source>
        <dbReference type="PROSITE-ProRule" id="PRU00339"/>
    </source>
</evidence>
<dbReference type="InterPro" id="IPR011990">
    <property type="entry name" value="TPR-like_helical_dom_sf"/>
</dbReference>
<evidence type="ECO:0000256" key="1">
    <source>
        <dbReference type="ARBA" id="ARBA00022574"/>
    </source>
</evidence>
<reference evidence="7 8" key="1">
    <citation type="submission" date="2018-07" db="EMBL/GenBank/DDBJ databases">
        <title>The complete nuclear genome of the prasinophyte Chloropicon primus (CCMP1205).</title>
        <authorList>
            <person name="Pombert J.-F."/>
            <person name="Otis C."/>
            <person name="Turmel M."/>
            <person name="Lemieux C."/>
        </authorList>
    </citation>
    <scope>NUCLEOTIDE SEQUENCE [LARGE SCALE GENOMIC DNA]</scope>
    <source>
        <strain evidence="7 8">CCMP1205</strain>
    </source>
</reference>
<dbReference type="InterPro" id="IPR050505">
    <property type="entry name" value="WDR55/POC1"/>
</dbReference>
<feature type="repeat" description="WD" evidence="3">
    <location>
        <begin position="370"/>
        <end position="411"/>
    </location>
</feature>
<dbReference type="SUPFAM" id="SSF48452">
    <property type="entry name" value="TPR-like"/>
    <property type="match status" value="1"/>
</dbReference>
<dbReference type="SMART" id="SM00320">
    <property type="entry name" value="WD40"/>
    <property type="match status" value="7"/>
</dbReference>
<dbReference type="SMART" id="SM00028">
    <property type="entry name" value="TPR"/>
    <property type="match status" value="3"/>
</dbReference>
<feature type="repeat" description="TPR" evidence="4">
    <location>
        <begin position="141"/>
        <end position="174"/>
    </location>
</feature>
<dbReference type="Proteomes" id="UP000316726">
    <property type="component" value="Chromosome 4"/>
</dbReference>
<feature type="repeat" description="WD" evidence="3">
    <location>
        <begin position="280"/>
        <end position="313"/>
    </location>
</feature>
<dbReference type="PROSITE" id="PS50082">
    <property type="entry name" value="WD_REPEATS_2"/>
    <property type="match status" value="6"/>
</dbReference>
<evidence type="ECO:0000259" key="6">
    <source>
        <dbReference type="PROSITE" id="PS50076"/>
    </source>
</evidence>
<dbReference type="PROSITE" id="PS50294">
    <property type="entry name" value="WD_REPEATS_REGION"/>
    <property type="match status" value="5"/>
</dbReference>
<feature type="repeat" description="WD" evidence="3">
    <location>
        <begin position="522"/>
        <end position="563"/>
    </location>
</feature>
<dbReference type="PANTHER" id="PTHR44019">
    <property type="entry name" value="WD REPEAT-CONTAINING PROTEIN 55"/>
    <property type="match status" value="1"/>
</dbReference>
<feature type="repeat" description="WD" evidence="3">
    <location>
        <begin position="564"/>
        <end position="598"/>
    </location>
</feature>
<feature type="compositionally biased region" description="Basic and acidic residues" evidence="5">
    <location>
        <begin position="71"/>
        <end position="83"/>
    </location>
</feature>
<feature type="repeat" description="WD" evidence="3">
    <location>
        <begin position="231"/>
        <end position="269"/>
    </location>
</feature>
<dbReference type="Pfam" id="PF00400">
    <property type="entry name" value="WD40"/>
    <property type="match status" value="7"/>
</dbReference>
<dbReference type="OrthoDB" id="515143at2759"/>
<dbReference type="InterPro" id="IPR001680">
    <property type="entry name" value="WD40_rpt"/>
</dbReference>
<name>A0A5B8MK45_9CHLO</name>
<dbReference type="Gene3D" id="1.25.40.10">
    <property type="entry name" value="Tetratricopeptide repeat domain"/>
    <property type="match status" value="1"/>
</dbReference>
<protein>
    <submittedName>
        <fullName evidence="7">WD40 repeat domain-containing protein</fullName>
    </submittedName>
</protein>
<dbReference type="PRINTS" id="PR00320">
    <property type="entry name" value="GPROTEINBRPT"/>
</dbReference>
<dbReference type="InterPro" id="IPR036322">
    <property type="entry name" value="WD40_repeat_dom_sf"/>
</dbReference>
<keyword evidence="2" id="KW-0677">Repeat</keyword>
<dbReference type="PROSITE" id="PS50076">
    <property type="entry name" value="DNAJ_2"/>
    <property type="match status" value="1"/>
</dbReference>
<feature type="domain" description="J" evidence="6">
    <location>
        <begin position="8"/>
        <end position="61"/>
    </location>
</feature>
<dbReference type="SUPFAM" id="SSF46565">
    <property type="entry name" value="Chaperone J-domain"/>
    <property type="match status" value="1"/>
</dbReference>
<evidence type="ECO:0000256" key="3">
    <source>
        <dbReference type="PROSITE-ProRule" id="PRU00221"/>
    </source>
</evidence>
<evidence type="ECO:0000256" key="2">
    <source>
        <dbReference type="ARBA" id="ARBA00022737"/>
    </source>
</evidence>
<dbReference type="InterPro" id="IPR020472">
    <property type="entry name" value="WD40_PAC1"/>
</dbReference>
<feature type="region of interest" description="Disordered" evidence="5">
    <location>
        <begin position="60"/>
        <end position="89"/>
    </location>
</feature>
<evidence type="ECO:0000313" key="7">
    <source>
        <dbReference type="EMBL" id="QDZ20846.1"/>
    </source>
</evidence>
<proteinExistence type="predicted"/>
<dbReference type="InterPro" id="IPR019775">
    <property type="entry name" value="WD40_repeat_CS"/>
</dbReference>
<keyword evidence="1 3" id="KW-0853">WD repeat</keyword>
<dbReference type="InterPro" id="IPR036869">
    <property type="entry name" value="J_dom_sf"/>
</dbReference>
<dbReference type="SUPFAM" id="SSF50978">
    <property type="entry name" value="WD40 repeat-like"/>
    <property type="match status" value="2"/>
</dbReference>
<feature type="repeat" description="WD" evidence="3">
    <location>
        <begin position="325"/>
        <end position="368"/>
    </location>
</feature>
<dbReference type="PROSITE" id="PS50005">
    <property type="entry name" value="TPR"/>
    <property type="match status" value="1"/>
</dbReference>
<dbReference type="SMART" id="SM00271">
    <property type="entry name" value="DnaJ"/>
    <property type="match status" value="1"/>
</dbReference>
<dbReference type="PROSITE" id="PS00678">
    <property type="entry name" value="WD_REPEATS_1"/>
    <property type="match status" value="4"/>
</dbReference>
<dbReference type="InterPro" id="IPR015943">
    <property type="entry name" value="WD40/YVTN_repeat-like_dom_sf"/>
</dbReference>
<dbReference type="EMBL" id="CP031037">
    <property type="protein sequence ID" value="QDZ20846.1"/>
    <property type="molecule type" value="Genomic_DNA"/>
</dbReference>
<dbReference type="PRINTS" id="PR00625">
    <property type="entry name" value="JDOMAIN"/>
</dbReference>
<dbReference type="CDD" id="cd06257">
    <property type="entry name" value="DnaJ"/>
    <property type="match status" value="1"/>
</dbReference>
<evidence type="ECO:0000256" key="5">
    <source>
        <dbReference type="SAM" id="MobiDB-lite"/>
    </source>
</evidence>
<dbReference type="STRING" id="1764295.A0A5B8MK45"/>
<organism evidence="7 8">
    <name type="scientific">Chloropicon primus</name>
    <dbReference type="NCBI Taxonomy" id="1764295"/>
    <lineage>
        <taxon>Eukaryota</taxon>
        <taxon>Viridiplantae</taxon>
        <taxon>Chlorophyta</taxon>
        <taxon>Chloropicophyceae</taxon>
        <taxon>Chloropicales</taxon>
        <taxon>Chloropicaceae</taxon>
        <taxon>Chloropicon</taxon>
    </lineage>
</organism>
<sequence length="598" mass="65054">MATRRRGTAYEVLGLSRTCTRDELKKQYASALKRAHPDKGGNDVEFHLVQKAYQTVLKHLSSRRPSPSGEAHAENSSEADGGRGQDWVPAEVRNGSENAMAKPRYMATEAKLRGNQSFGEGRYGDAVKHYTEALNWTPNESTLYCNRSAAWFEMGEIDKALRDATRAASISPRYVKARYRCALAYSALKRHKEAISEMRLAADLSFSSGECKGALCRIEDACSRDSLRLNLGGHADTVQSLAWRPRGSGASLARPLLATCSLDGTVRLWCGDSGIPIKVSRDHKDKVTSVRWSRDGEQLVSLSLDKTVRVWEVCHGGEVTRKRVLEGHAGRATSSCYGESGGRDVLITSSTDCTARVWDLASGEACEKVLSGHSQMVTWADFSSDTKILATASADNTFKLWDVGEGRCTQTVDWDSGAVNLCLFVRVEEDDLLVTCHFDVKRETSRLLVWNVNGKQGWADGKLVAHVNHFEGFRGKITCVDSTVSEDSAVLLAAGCSDGTVRVFDLACGSGLYDLVDQHTPPAGSTTSISCLSFSPSGDKLATCGWDGKVHIWNAEDGSHTVTFSGHTGKICCLGWNDEGTKLASGGNDGFVKVWDVL</sequence>
<dbReference type="Gene3D" id="1.10.287.110">
    <property type="entry name" value="DnaJ domain"/>
    <property type="match status" value="1"/>
</dbReference>
<evidence type="ECO:0000313" key="8">
    <source>
        <dbReference type="Proteomes" id="UP000316726"/>
    </source>
</evidence>
<dbReference type="Pfam" id="PF00226">
    <property type="entry name" value="DnaJ"/>
    <property type="match status" value="1"/>
</dbReference>
<dbReference type="PANTHER" id="PTHR44019:SF8">
    <property type="entry name" value="POC1 CENTRIOLAR PROTEIN HOMOLOG"/>
    <property type="match status" value="1"/>
</dbReference>
<dbReference type="Gene3D" id="2.130.10.10">
    <property type="entry name" value="YVTN repeat-like/Quinoprotein amine dehydrogenase"/>
    <property type="match status" value="3"/>
</dbReference>
<dbReference type="CDD" id="cd00200">
    <property type="entry name" value="WD40"/>
    <property type="match status" value="1"/>
</dbReference>
<dbReference type="AlphaFoldDB" id="A0A5B8MK45"/>
<dbReference type="InterPro" id="IPR019734">
    <property type="entry name" value="TPR_rpt"/>
</dbReference>
<dbReference type="InterPro" id="IPR001623">
    <property type="entry name" value="DnaJ_domain"/>
</dbReference>
<accession>A0A5B8MK45</accession>
<gene>
    <name evidence="7" type="ORF">A3770_04p33640</name>
</gene>
<keyword evidence="8" id="KW-1185">Reference proteome</keyword>
<keyword evidence="4" id="KW-0802">TPR repeat</keyword>